<comment type="caution">
    <text evidence="3">The sequence shown here is derived from an EMBL/GenBank/DDBJ whole genome shotgun (WGS) entry which is preliminary data.</text>
</comment>
<reference evidence="3 4" key="1">
    <citation type="journal article" date="2021" name="Sci. Rep.">
        <title>The genome of the diatom Chaetoceros tenuissimus carries an ancient integrated fragment of an extant virus.</title>
        <authorList>
            <person name="Hongo Y."/>
            <person name="Kimura K."/>
            <person name="Takaki Y."/>
            <person name="Yoshida Y."/>
            <person name="Baba S."/>
            <person name="Kobayashi G."/>
            <person name="Nagasaki K."/>
            <person name="Hano T."/>
            <person name="Tomaru Y."/>
        </authorList>
    </citation>
    <scope>NUCLEOTIDE SEQUENCE [LARGE SCALE GENOMIC DNA]</scope>
    <source>
        <strain evidence="3 4">NIES-3715</strain>
    </source>
</reference>
<dbReference type="AlphaFoldDB" id="A0AAD3CSZ9"/>
<evidence type="ECO:0000259" key="2">
    <source>
        <dbReference type="Pfam" id="PF13679"/>
    </source>
</evidence>
<gene>
    <name evidence="3" type="ORF">CTEN210_07993</name>
</gene>
<keyword evidence="4" id="KW-1185">Reference proteome</keyword>
<protein>
    <recommendedName>
        <fullName evidence="2">Methyltransferase domain-containing protein</fullName>
    </recommendedName>
</protein>
<feature type="domain" description="Methyltransferase" evidence="2">
    <location>
        <begin position="110"/>
        <end position="265"/>
    </location>
</feature>
<dbReference type="EMBL" id="BLLK01000045">
    <property type="protein sequence ID" value="GFH51517.1"/>
    <property type="molecule type" value="Genomic_DNA"/>
</dbReference>
<proteinExistence type="predicted"/>
<name>A0AAD3CSZ9_9STRA</name>
<evidence type="ECO:0000256" key="1">
    <source>
        <dbReference type="SAM" id="SignalP"/>
    </source>
</evidence>
<dbReference type="Pfam" id="PF13679">
    <property type="entry name" value="Methyltransf_32"/>
    <property type="match status" value="1"/>
</dbReference>
<dbReference type="Proteomes" id="UP001054902">
    <property type="component" value="Unassembled WGS sequence"/>
</dbReference>
<dbReference type="InterPro" id="IPR025714">
    <property type="entry name" value="Methyltranfer_dom"/>
</dbReference>
<keyword evidence="1" id="KW-0732">Signal</keyword>
<feature type="signal peptide" evidence="1">
    <location>
        <begin position="1"/>
        <end position="17"/>
    </location>
</feature>
<evidence type="ECO:0000313" key="4">
    <source>
        <dbReference type="Proteomes" id="UP001054902"/>
    </source>
</evidence>
<organism evidence="3 4">
    <name type="scientific">Chaetoceros tenuissimus</name>
    <dbReference type="NCBI Taxonomy" id="426638"/>
    <lineage>
        <taxon>Eukaryota</taxon>
        <taxon>Sar</taxon>
        <taxon>Stramenopiles</taxon>
        <taxon>Ochrophyta</taxon>
        <taxon>Bacillariophyta</taxon>
        <taxon>Coscinodiscophyceae</taxon>
        <taxon>Chaetocerotophycidae</taxon>
        <taxon>Chaetocerotales</taxon>
        <taxon>Chaetocerotaceae</taxon>
        <taxon>Chaetoceros</taxon>
    </lineage>
</organism>
<accession>A0AAD3CSZ9</accession>
<evidence type="ECO:0000313" key="3">
    <source>
        <dbReference type="EMBL" id="GFH51517.1"/>
    </source>
</evidence>
<sequence>MFMLILLLLSSFNAVWSFTLFGPSIPKSSTTLNVAALPDLNYGLTDDEFRSWLLEEVKDVPGRQTYDAVYQESVEAIVKWRIRYRGNPAVWKRIFKKDRVIKELIESAPIIENVKRLVEESESTEKFTIMDLCSGKGYMSMLLAEMLPSEKVERFLLVDKAWAIASKETKELKPHHMNWDHIYGKPSEDGSEKTYFGTWPVPLYTSKQDLKQSCNQRQMKKHFFDKTDGNIIILAVHLCGTLSLKAVEMFNTNENVKMFALKPCCLPPMIHAQRDDIFKIGKHEFDAKEVCSNGSFNKKEWNGPPRWHLQPKFDLWADHLFKGIDMGESESKQENSSRILFSTENGVKAKDEISIQIDGGFQNTYIFAERVPLTSSIWDENE</sequence>
<feature type="chain" id="PRO_5042166842" description="Methyltransferase domain-containing protein" evidence="1">
    <location>
        <begin position="18"/>
        <end position="382"/>
    </location>
</feature>